<dbReference type="SUPFAM" id="SSF51735">
    <property type="entry name" value="NAD(P)-binding Rossmann-fold domains"/>
    <property type="match status" value="1"/>
</dbReference>
<gene>
    <name evidence="5" type="ORF">CO661_17550</name>
</gene>
<organism evidence="5 6">
    <name type="scientific">Rhizobium fredii</name>
    <name type="common">Sinorhizobium fredii</name>
    <dbReference type="NCBI Taxonomy" id="380"/>
    <lineage>
        <taxon>Bacteria</taxon>
        <taxon>Pseudomonadati</taxon>
        <taxon>Pseudomonadota</taxon>
        <taxon>Alphaproteobacteria</taxon>
        <taxon>Hyphomicrobiales</taxon>
        <taxon>Rhizobiaceae</taxon>
        <taxon>Sinorhizobium/Ensifer group</taxon>
        <taxon>Sinorhizobium</taxon>
    </lineage>
</organism>
<dbReference type="Proteomes" id="UP000220353">
    <property type="component" value="Unassembled WGS sequence"/>
</dbReference>
<dbReference type="Pfam" id="PF01370">
    <property type="entry name" value="Epimerase"/>
    <property type="match status" value="1"/>
</dbReference>
<evidence type="ECO:0000259" key="4">
    <source>
        <dbReference type="Pfam" id="PF16363"/>
    </source>
</evidence>
<evidence type="ECO:0000256" key="1">
    <source>
        <dbReference type="ARBA" id="ARBA00005125"/>
    </source>
</evidence>
<evidence type="ECO:0000313" key="6">
    <source>
        <dbReference type="Proteomes" id="UP000220353"/>
    </source>
</evidence>
<reference evidence="5 6" key="1">
    <citation type="submission" date="2017-09" db="EMBL/GenBank/DDBJ databases">
        <title>Comparative genomics of rhizobia isolated from Phaseolus vulgaris in China.</title>
        <authorList>
            <person name="Tong W."/>
        </authorList>
    </citation>
    <scope>NUCLEOTIDE SEQUENCE [LARGE SCALE GENOMIC DNA]</scope>
    <source>
        <strain evidence="5 6">PCH1</strain>
    </source>
</reference>
<dbReference type="PANTHER" id="PTHR43000">
    <property type="entry name" value="DTDP-D-GLUCOSE 4,6-DEHYDRATASE-RELATED"/>
    <property type="match status" value="1"/>
</dbReference>
<comment type="caution">
    <text evidence="5">The sequence shown here is derived from an EMBL/GenBank/DDBJ whole genome shotgun (WGS) entry which is preliminary data.</text>
</comment>
<evidence type="ECO:0000256" key="2">
    <source>
        <dbReference type="ARBA" id="ARBA00007637"/>
    </source>
</evidence>
<dbReference type="InterPro" id="IPR016040">
    <property type="entry name" value="NAD(P)-bd_dom"/>
</dbReference>
<proteinExistence type="inferred from homology"/>
<evidence type="ECO:0000313" key="5">
    <source>
        <dbReference type="EMBL" id="PDT46717.1"/>
    </source>
</evidence>
<feature type="domain" description="NAD-dependent epimerase/dehydratase" evidence="3">
    <location>
        <begin position="4"/>
        <end position="141"/>
    </location>
</feature>
<accession>A0A2A6LWK6</accession>
<dbReference type="Gene3D" id="3.40.50.720">
    <property type="entry name" value="NAD(P)-binding Rossmann-like Domain"/>
    <property type="match status" value="1"/>
</dbReference>
<dbReference type="InterPro" id="IPR036291">
    <property type="entry name" value="NAD(P)-bd_dom_sf"/>
</dbReference>
<comment type="pathway">
    <text evidence="1">Bacterial outer membrane biogenesis; LPS O-antigen biosynthesis.</text>
</comment>
<dbReference type="InterPro" id="IPR001509">
    <property type="entry name" value="Epimerase_deHydtase"/>
</dbReference>
<protein>
    <submittedName>
        <fullName evidence="5">Nucleoside-diphosphate-sugar epimerase</fullName>
    </submittedName>
</protein>
<sequence length="380" mass="41680">MMRILITGGAGFVGSFLCENLRKSGYDIRIFDNYEPQVHAGSDGNLGGLLEPSGLPMKGVEILHGDTRSPTQLDAALKDVDAVVHLAAQVGVGQSMYEIHRYVDHNTVGTAVLLELLASRRHSVKKLVVASSMSIYGEGGARCSHCGDVTPTLREAEQMRRGDWEVRCPNCGRTSSPIPTNESKPVLPTSIYAISKRDQEEMCLVVGRAYDIPSVALRFFNIYGPRQSLGNPYTGVAAIFSSRLLNNHAPVVFEDGNQTRDFVHVTDIVQAISLALTKDEANGQVFNVGTGRPTSIKEVATILARKMQRDIAPQVENKFREGDVRHCYADISKIQRYLGYKPAVELEAGIDDLIAWAEDQQAEDHFERAAAELAKRGLAR</sequence>
<dbReference type="PRINTS" id="PR01713">
    <property type="entry name" value="NUCEPIMERASE"/>
</dbReference>
<dbReference type="AlphaFoldDB" id="A0A2A6LWK6"/>
<evidence type="ECO:0000259" key="3">
    <source>
        <dbReference type="Pfam" id="PF01370"/>
    </source>
</evidence>
<feature type="domain" description="NAD(P)-binding" evidence="4">
    <location>
        <begin position="177"/>
        <end position="352"/>
    </location>
</feature>
<name>A0A2A6LWK6_RHIFR</name>
<dbReference type="Pfam" id="PF16363">
    <property type="entry name" value="GDP_Man_Dehyd"/>
    <property type="match status" value="1"/>
</dbReference>
<comment type="similarity">
    <text evidence="2">Belongs to the NAD(P)-dependent epimerase/dehydratase family.</text>
</comment>
<dbReference type="EMBL" id="NWTC01000012">
    <property type="protein sequence ID" value="PDT46717.1"/>
    <property type="molecule type" value="Genomic_DNA"/>
</dbReference>